<dbReference type="Proteomes" id="UP001596138">
    <property type="component" value="Unassembled WGS sequence"/>
</dbReference>
<keyword evidence="2" id="KW-1185">Reference proteome</keyword>
<sequence>MVRDLAPPGWPSGVLPPGAPGWEDSVVGWLLDQCPPEYRGHDVLRRHPVVLVRFAAHHIESALAGARSAYGSARRELGERVAPEVLDQSLRALEAEGARLARASREIALVEDALLGGRWTPRL</sequence>
<organism evidence="1 2">
    <name type="scientific">Longivirga aurantiaca</name>
    <dbReference type="NCBI Taxonomy" id="1837743"/>
    <lineage>
        <taxon>Bacteria</taxon>
        <taxon>Bacillati</taxon>
        <taxon>Actinomycetota</taxon>
        <taxon>Actinomycetes</taxon>
        <taxon>Sporichthyales</taxon>
        <taxon>Sporichthyaceae</taxon>
        <taxon>Longivirga</taxon>
    </lineage>
</organism>
<comment type="caution">
    <text evidence="1">The sequence shown here is derived from an EMBL/GenBank/DDBJ whole genome shotgun (WGS) entry which is preliminary data.</text>
</comment>
<dbReference type="EMBL" id="JBHSTI010000008">
    <property type="protein sequence ID" value="MFC6238262.1"/>
    <property type="molecule type" value="Genomic_DNA"/>
</dbReference>
<accession>A0ABW1T0M6</accession>
<evidence type="ECO:0000313" key="1">
    <source>
        <dbReference type="EMBL" id="MFC6238262.1"/>
    </source>
</evidence>
<gene>
    <name evidence="1" type="ORF">ACFQGU_10255</name>
</gene>
<protein>
    <recommendedName>
        <fullName evidence="3">HPt domain-containing protein</fullName>
    </recommendedName>
</protein>
<evidence type="ECO:0000313" key="2">
    <source>
        <dbReference type="Proteomes" id="UP001596138"/>
    </source>
</evidence>
<evidence type="ECO:0008006" key="3">
    <source>
        <dbReference type="Google" id="ProtNLM"/>
    </source>
</evidence>
<dbReference type="RefSeq" id="WP_386766324.1">
    <property type="nucleotide sequence ID" value="NZ_JBHSTI010000008.1"/>
</dbReference>
<reference evidence="2" key="1">
    <citation type="journal article" date="2019" name="Int. J. Syst. Evol. Microbiol.">
        <title>The Global Catalogue of Microorganisms (GCM) 10K type strain sequencing project: providing services to taxonomists for standard genome sequencing and annotation.</title>
        <authorList>
            <consortium name="The Broad Institute Genomics Platform"/>
            <consortium name="The Broad Institute Genome Sequencing Center for Infectious Disease"/>
            <person name="Wu L."/>
            <person name="Ma J."/>
        </authorList>
    </citation>
    <scope>NUCLEOTIDE SEQUENCE [LARGE SCALE GENOMIC DNA]</scope>
    <source>
        <strain evidence="2">CGMCC 4.7317</strain>
    </source>
</reference>
<name>A0ABW1T0M6_9ACTN</name>
<proteinExistence type="predicted"/>